<keyword evidence="1" id="KW-1133">Transmembrane helix</keyword>
<evidence type="ECO:0000313" key="2">
    <source>
        <dbReference type="EMBL" id="MBW97882.1"/>
    </source>
</evidence>
<organism evidence="2">
    <name type="scientific">Rhizophora mucronata</name>
    <name type="common">Asiatic mangrove</name>
    <dbReference type="NCBI Taxonomy" id="61149"/>
    <lineage>
        <taxon>Eukaryota</taxon>
        <taxon>Viridiplantae</taxon>
        <taxon>Streptophyta</taxon>
        <taxon>Embryophyta</taxon>
        <taxon>Tracheophyta</taxon>
        <taxon>Spermatophyta</taxon>
        <taxon>Magnoliopsida</taxon>
        <taxon>eudicotyledons</taxon>
        <taxon>Gunneridae</taxon>
        <taxon>Pentapetalae</taxon>
        <taxon>rosids</taxon>
        <taxon>fabids</taxon>
        <taxon>Malpighiales</taxon>
        <taxon>Rhizophoraceae</taxon>
        <taxon>Rhizophora</taxon>
    </lineage>
</organism>
<accession>A0A2P2JWR8</accession>
<feature type="transmembrane region" description="Helical" evidence="1">
    <location>
        <begin position="12"/>
        <end position="32"/>
    </location>
</feature>
<dbReference type="EMBL" id="GGEC01017399">
    <property type="protein sequence ID" value="MBW97882.1"/>
    <property type="molecule type" value="Transcribed_RNA"/>
</dbReference>
<evidence type="ECO:0000256" key="1">
    <source>
        <dbReference type="SAM" id="Phobius"/>
    </source>
</evidence>
<reference evidence="2" key="1">
    <citation type="submission" date="2018-02" db="EMBL/GenBank/DDBJ databases">
        <title>Rhizophora mucronata_Transcriptome.</title>
        <authorList>
            <person name="Meera S.P."/>
            <person name="Sreeshan A."/>
            <person name="Augustine A."/>
        </authorList>
    </citation>
    <scope>NUCLEOTIDE SEQUENCE</scope>
    <source>
        <tissue evidence="2">Leaf</tissue>
    </source>
</reference>
<dbReference type="AlphaFoldDB" id="A0A2P2JWR8"/>
<keyword evidence="1" id="KW-0472">Membrane</keyword>
<sequence>MTYPLCHLTSSWLQNALAFLFSDIWFRAFLLLNELIAKLGMRDD</sequence>
<protein>
    <submittedName>
        <fullName evidence="2">Uncharacterized protein</fullName>
    </submittedName>
</protein>
<keyword evidence="1" id="KW-0812">Transmembrane</keyword>
<name>A0A2P2JWR8_RHIMU</name>
<proteinExistence type="predicted"/>